<dbReference type="AlphaFoldDB" id="A0A1L8SV18"/>
<evidence type="ECO:0000313" key="1">
    <source>
        <dbReference type="EMBL" id="OJG35826.1"/>
    </source>
</evidence>
<dbReference type="STRING" id="319970.RV00_GL002580"/>
<evidence type="ECO:0000313" key="2">
    <source>
        <dbReference type="Proteomes" id="UP000183700"/>
    </source>
</evidence>
<protein>
    <submittedName>
        <fullName evidence="1">Uncharacterized protein</fullName>
    </submittedName>
</protein>
<gene>
    <name evidence="1" type="ORF">RV00_GL002580</name>
</gene>
<proteinExistence type="predicted"/>
<dbReference type="EMBL" id="JXKM01000005">
    <property type="protein sequence ID" value="OJG35826.1"/>
    <property type="molecule type" value="Genomic_DNA"/>
</dbReference>
<accession>A0A1L8SV18</accession>
<sequence length="370" mass="41997">MPHTAEATIPVLGEGDFAFGAASRQQPKTTEEYIKVLAQQVKSYNEKTSTLWLNNTKTNQLLIAQDIKTKKIYRIEPDGRYKTITSDELDKLGGRQMKLNGDWAQLKKDGASGAVVAVDPAALTNYYTFQRYEHLGTYDPFITYAHELFHAIPQETWKKTTYGNTERDERLDDSTARRTRMLLQQQLTLAISDPPNREAHIKDALATYKAYQKNDQKDYQATLLSDRLEGTAYYYELKASLYAGYPDTIKTDDDVYRALSVILKDDNPAYRDSGATIEGYAIGGYSAILLDLLAKEQNQDPNSWKKTIEENGETTPLTLLEQKFENTPLPEAKAIPSEKKYKEWLKQTDNINPKGNGPENIFNLAYGILY</sequence>
<name>A0A1L8SV18_9ENTE</name>
<organism evidence="1 2">
    <name type="scientific">Enterococcus devriesei</name>
    <dbReference type="NCBI Taxonomy" id="319970"/>
    <lineage>
        <taxon>Bacteria</taxon>
        <taxon>Bacillati</taxon>
        <taxon>Bacillota</taxon>
        <taxon>Bacilli</taxon>
        <taxon>Lactobacillales</taxon>
        <taxon>Enterococcaceae</taxon>
        <taxon>Enterococcus</taxon>
    </lineage>
</organism>
<keyword evidence="2" id="KW-1185">Reference proteome</keyword>
<dbReference type="Proteomes" id="UP000183700">
    <property type="component" value="Unassembled WGS sequence"/>
</dbReference>
<comment type="caution">
    <text evidence="1">The sequence shown here is derived from an EMBL/GenBank/DDBJ whole genome shotgun (WGS) entry which is preliminary data.</text>
</comment>
<reference evidence="1 2" key="1">
    <citation type="submission" date="2014-12" db="EMBL/GenBank/DDBJ databases">
        <title>Draft genome sequences of 29 type strains of Enterococci.</title>
        <authorList>
            <person name="Zhong Z."/>
            <person name="Sun Z."/>
            <person name="Liu W."/>
            <person name="Zhang W."/>
            <person name="Zhang H."/>
        </authorList>
    </citation>
    <scope>NUCLEOTIDE SEQUENCE [LARGE SCALE GENOMIC DNA]</scope>
    <source>
        <strain evidence="1 2">DSM 22802</strain>
    </source>
</reference>